<comment type="caution">
    <text evidence="5">The sequence shown here is derived from an EMBL/GenBank/DDBJ whole genome shotgun (WGS) entry which is preliminary data.</text>
</comment>
<dbReference type="Pfam" id="PF02368">
    <property type="entry name" value="Big_2"/>
    <property type="match status" value="1"/>
</dbReference>
<evidence type="ECO:0000259" key="4">
    <source>
        <dbReference type="PROSITE" id="PS51272"/>
    </source>
</evidence>
<dbReference type="PROSITE" id="PS51272">
    <property type="entry name" value="SLH"/>
    <property type="match status" value="3"/>
</dbReference>
<protein>
    <submittedName>
        <fullName evidence="5">S-layer domain-containing protein</fullName>
    </submittedName>
</protein>
<gene>
    <name evidence="5" type="ORF">Cpap_4048</name>
</gene>
<feature type="domain" description="SLH" evidence="4">
    <location>
        <begin position="151"/>
        <end position="213"/>
    </location>
</feature>
<keyword evidence="6" id="KW-1185">Reference proteome</keyword>
<feature type="region of interest" description="Disordered" evidence="2">
    <location>
        <begin position="439"/>
        <end position="465"/>
    </location>
</feature>
<evidence type="ECO:0000256" key="2">
    <source>
        <dbReference type="SAM" id="MobiDB-lite"/>
    </source>
</evidence>
<feature type="domain" description="SLH" evidence="4">
    <location>
        <begin position="31"/>
        <end position="93"/>
    </location>
</feature>
<dbReference type="RefSeq" id="WP_004616457.1">
    <property type="nucleotide sequence ID" value="NZ_ACXX02000001.1"/>
</dbReference>
<keyword evidence="3" id="KW-0732">Signal</keyword>
<dbReference type="eggNOG" id="COG5492">
    <property type="taxonomic scope" value="Bacteria"/>
</dbReference>
<reference evidence="5" key="1">
    <citation type="submission" date="2009-07" db="EMBL/GenBank/DDBJ databases">
        <authorList>
            <consortium name="US DOE Joint Genome Institute (JGI-PGF)"/>
            <person name="Lucas S."/>
            <person name="Copeland A."/>
            <person name="Lapidus A."/>
            <person name="Glavina del Rio T."/>
            <person name="Tice H."/>
            <person name="Bruce D."/>
            <person name="Goodwin L."/>
            <person name="Pitluck S."/>
            <person name="Larimer F."/>
            <person name="Land M.L."/>
            <person name="Mouttaki H."/>
            <person name="He Z."/>
            <person name="Zhou J."/>
            <person name="Hemme C.L."/>
        </authorList>
    </citation>
    <scope>NUCLEOTIDE SEQUENCE</scope>
    <source>
        <strain evidence="5">DSM 2782</strain>
    </source>
</reference>
<dbReference type="Pfam" id="PF00395">
    <property type="entry name" value="SLH"/>
    <property type="match status" value="3"/>
</dbReference>
<dbReference type="InterPro" id="IPR001119">
    <property type="entry name" value="SLH_dom"/>
</dbReference>
<feature type="signal peptide" evidence="3">
    <location>
        <begin position="1"/>
        <end position="23"/>
    </location>
</feature>
<feature type="domain" description="SLH" evidence="4">
    <location>
        <begin position="94"/>
        <end position="150"/>
    </location>
</feature>
<dbReference type="Proteomes" id="UP000003860">
    <property type="component" value="Unassembled WGS sequence"/>
</dbReference>
<feature type="chain" id="PRO_5003272769" evidence="3">
    <location>
        <begin position="24"/>
        <end position="1428"/>
    </location>
</feature>
<keyword evidence="1" id="KW-0677">Repeat</keyword>
<dbReference type="InterPro" id="IPR003343">
    <property type="entry name" value="Big_2"/>
</dbReference>
<evidence type="ECO:0000256" key="3">
    <source>
        <dbReference type="SAM" id="SignalP"/>
    </source>
</evidence>
<organism evidence="5 6">
    <name type="scientific">Ruminiclostridium papyrosolvens DSM 2782</name>
    <dbReference type="NCBI Taxonomy" id="588581"/>
    <lineage>
        <taxon>Bacteria</taxon>
        <taxon>Bacillati</taxon>
        <taxon>Bacillota</taxon>
        <taxon>Clostridia</taxon>
        <taxon>Eubacteriales</taxon>
        <taxon>Oscillospiraceae</taxon>
        <taxon>Ruminiclostridium</taxon>
    </lineage>
</organism>
<accession>F1T810</accession>
<evidence type="ECO:0000313" key="6">
    <source>
        <dbReference type="Proteomes" id="UP000003860"/>
    </source>
</evidence>
<name>F1T810_9FIRM</name>
<reference evidence="5" key="2">
    <citation type="submission" date="2011-01" db="EMBL/GenBank/DDBJ databases">
        <title>The Non-contiguous Finished genome of Clostridium papyrosolvens.</title>
        <authorList>
            <person name="Lucas S."/>
            <person name="Copeland A."/>
            <person name="Lapidus A."/>
            <person name="Cheng J.-F."/>
            <person name="Goodwin L."/>
            <person name="Pitluck S."/>
            <person name="Misra M."/>
            <person name="Chertkov O."/>
            <person name="Detter J.C."/>
            <person name="Han C."/>
            <person name="Tapia R."/>
            <person name="Land M."/>
            <person name="Hauser L."/>
            <person name="Kyrpides N."/>
            <person name="Ivanova N."/>
            <person name="Pagani I."/>
            <person name="Mouttaki H."/>
            <person name="He Z."/>
            <person name="Zhou J."/>
            <person name="Hemme C.L."/>
            <person name="Woyke T."/>
        </authorList>
    </citation>
    <scope>NUCLEOTIDE SEQUENCE [LARGE SCALE GENOMIC DNA]</scope>
    <source>
        <strain evidence="5">DSM 2782</strain>
    </source>
</reference>
<dbReference type="OrthoDB" id="5845122at2"/>
<evidence type="ECO:0000256" key="1">
    <source>
        <dbReference type="ARBA" id="ARBA00022737"/>
    </source>
</evidence>
<sequence>MKKALSAIVAVAMLMSSFVTSFAASDKTMETAPQTFKDLNGHWASDAIYKWSEQGVIKGHDGLFRPNDSITRGEMACILDNIMDYKSASKNTFSDLEAGKFYTNAVLKVNAAGIINGDGASLLRPTDKITREEAVVMMAKAFAVNEGTTSNTQFADKKEVSSWAKTSVFGMEAKGYVNGNKGKFNPKTNITRAEIVAILNNIVKGYYTKAGTYNDNVAGTVVIKVPDVKLKGANITENLIIAEGVGEGDVTLDSVTVKGKTVVRGGGENSIHITGTSNISNIKIEKVNDKLRIAISEGNTVKEIEIAKGEEIIVTGSVGTLEIGIPNVVVKAIAANISDTKVASANATLLVDKQSKIKSVSVINSAENTSIKAEKGAVVNTIFSEAETTVSGEGTVEQVLLKAGANNSSVTTPNTHITASAGVTGATAGGVPVTGGTSVVNNNTGSGTTSGTTTPNQGNNGGGTPTTVKVSSISVSPESMTLKAGEATGTITATISPSNATNKNIIWSSSNKTVATVNNGIVTPLAEGTTIISAVSAEDASIKATTIVTVNKADMTPPVLSDGTVENLGTETGTTATLKYKVTQEKGTVKYYYLVKDASASAPDIATIKASNTKGTASGNLVFYVINLSDLTPNQKYTAYIVIEDASGNTSDILTITDINPYCKDMTPPVLSDGTVENLGTETGTTATLKYKVTQEKGTVKYYYLVKDASTSAPDTAAIKASNTTGTASGNPEFYVINLTDLTPNQKYTAYIVMEDASGNSSNILTITDINPYSNFVLEKLGTPNVTLSPNTSGGLTYTITAADMAEDSNIKEYSLEIAAYSAPETPVETLLTLTVPKDKLSGIITTDNGIVAGNSYVARVKAIVTDSNTQYQNSDFSAYTDAVVASIKLSMQVGYVSNFNKDSAVKNIQFSFSGSNGASASDLTIDTTKISVMIGSEKHQLSSYTKAGKPDEPGTYELLYGNVPGYVKINLTDADYNAITGDANFTSPTGINKIVADLGWASVKDKVSGDASESSINFSKNLTIVNNSDEYIAKYLLDGSYYKLQGNKIQDLSYSVSKIIFYSEFVTEPEKGYTAEMEITPADSSVTFEDSSWEKYSQDEMPTDFAQTDKYCKVTSADTDRVMIDETYYKVARGVAGRINSLLTFKDGLINNEKVDYTDSLMFKFKDNGAIESIKVIGDVTIGTDLVGHFAESGIPVYLDSDTAKLTVIGECTIGDIIVKNALKGSNAIDIMGGKVGNITLADGVKLSIKGSEGVTKVGNISGTGTYTVAITVSSQNNRKVSIGDVELGSSGTLDFYQNNDSDLLAKYLNIGKVTATAGAVINIPNAENVECNPYGWFTKFKDLADIVTFKISSEIYTPPTSQITINGNSSYVPTLMHGVINYYDPEIWKWRFFFTDAIISKEDLENDSKTFKFSAINEEHKSSLVE</sequence>
<proteinExistence type="predicted"/>
<evidence type="ECO:0000313" key="5">
    <source>
        <dbReference type="EMBL" id="EGD49608.1"/>
    </source>
</evidence>
<dbReference type="EMBL" id="ACXX02000001">
    <property type="protein sequence ID" value="EGD49608.1"/>
    <property type="molecule type" value="Genomic_DNA"/>
</dbReference>
<dbReference type="SMART" id="SM00635">
    <property type="entry name" value="BID_2"/>
    <property type="match status" value="1"/>
</dbReference>
<dbReference type="STRING" id="588581.Cpap_4048"/>
<feature type="compositionally biased region" description="Low complexity" evidence="2">
    <location>
        <begin position="439"/>
        <end position="458"/>
    </location>
</feature>
<dbReference type="InterPro" id="IPR008964">
    <property type="entry name" value="Invasin/intimin_cell_adhesion"/>
</dbReference>
<dbReference type="SUPFAM" id="SSF49373">
    <property type="entry name" value="Invasin/intimin cell-adhesion fragments"/>
    <property type="match status" value="1"/>
</dbReference>
<dbReference type="Gene3D" id="2.60.40.1080">
    <property type="match status" value="1"/>
</dbReference>